<dbReference type="Proteomes" id="UP000192527">
    <property type="component" value="Chromosome"/>
</dbReference>
<gene>
    <name evidence="5" type="ORF">HM131_01025</name>
</gene>
<evidence type="ECO:0000256" key="4">
    <source>
        <dbReference type="RuleBase" id="RU365031"/>
    </source>
</evidence>
<keyword evidence="6" id="KW-1185">Reference proteome</keyword>
<comment type="similarity">
    <text evidence="1 4">Belongs to the antibiotic N-acetyltransferase family.</text>
</comment>
<comment type="catalytic activity">
    <reaction evidence="4">
        <text>a 2-deoxystreptamine antibiotic + acetyl-CoA = an N(3)-acetyl-2-deoxystreptamine antibiotic + CoA + H(+)</text>
        <dbReference type="Rhea" id="RHEA:12665"/>
        <dbReference type="ChEBI" id="CHEBI:15378"/>
        <dbReference type="ChEBI" id="CHEBI:57287"/>
        <dbReference type="ChEBI" id="CHEBI:57288"/>
        <dbReference type="ChEBI" id="CHEBI:57921"/>
        <dbReference type="ChEBI" id="CHEBI:77452"/>
        <dbReference type="EC" id="2.3.1.81"/>
    </reaction>
</comment>
<dbReference type="InterPro" id="IPR003679">
    <property type="entry name" value="Amioglycoside_AcTrfase"/>
</dbReference>
<dbReference type="KEGG" id="hmn:HM131_01025"/>
<dbReference type="EC" id="2.3.1.-" evidence="4"/>
<dbReference type="STRING" id="402384.HM131_01025"/>
<accession>A0A1W5ZQC4</accession>
<organism evidence="5 6">
    <name type="scientific">Halobacillus mangrovi</name>
    <dbReference type="NCBI Taxonomy" id="402384"/>
    <lineage>
        <taxon>Bacteria</taxon>
        <taxon>Bacillati</taxon>
        <taxon>Bacillota</taxon>
        <taxon>Bacilli</taxon>
        <taxon>Bacillales</taxon>
        <taxon>Bacillaceae</taxon>
        <taxon>Halobacillus</taxon>
    </lineage>
</organism>
<keyword evidence="3 4" id="KW-0012">Acyltransferase</keyword>
<name>A0A1W5ZQC4_9BACI</name>
<keyword evidence="4" id="KW-0046">Antibiotic resistance</keyword>
<dbReference type="PANTHER" id="PTHR11104:SF0">
    <property type="entry name" value="SPBETA PROPHAGE-DERIVED AMINOGLYCOSIDE N(3')-ACETYLTRANSFERASE-LIKE PROTEIN YOKD"/>
    <property type="match status" value="1"/>
</dbReference>
<dbReference type="EMBL" id="CP020772">
    <property type="protein sequence ID" value="ARI75494.1"/>
    <property type="molecule type" value="Genomic_DNA"/>
</dbReference>
<evidence type="ECO:0000256" key="3">
    <source>
        <dbReference type="ARBA" id="ARBA00023315"/>
    </source>
</evidence>
<evidence type="ECO:0000256" key="1">
    <source>
        <dbReference type="ARBA" id="ARBA00006383"/>
    </source>
</evidence>
<keyword evidence="2 4" id="KW-0808">Transferase</keyword>
<evidence type="ECO:0000313" key="6">
    <source>
        <dbReference type="Proteomes" id="UP000192527"/>
    </source>
</evidence>
<protein>
    <recommendedName>
        <fullName evidence="4">Aminoglycoside N(3)-acetyltransferase</fullName>
        <ecNumber evidence="4">2.3.1.-</ecNumber>
    </recommendedName>
</protein>
<dbReference type="Pfam" id="PF02522">
    <property type="entry name" value="Antibiotic_NAT"/>
    <property type="match status" value="1"/>
</dbReference>
<evidence type="ECO:0000256" key="2">
    <source>
        <dbReference type="ARBA" id="ARBA00022679"/>
    </source>
</evidence>
<dbReference type="GO" id="GO:0046677">
    <property type="term" value="P:response to antibiotic"/>
    <property type="evidence" value="ECO:0007669"/>
    <property type="project" value="UniProtKB-KW"/>
</dbReference>
<dbReference type="PANTHER" id="PTHR11104">
    <property type="entry name" value="AMINOGLYCOSIDE N3-ACETYLTRANSFERASE"/>
    <property type="match status" value="1"/>
</dbReference>
<dbReference type="AlphaFoldDB" id="A0A1W5ZQC4"/>
<dbReference type="SUPFAM" id="SSF110710">
    <property type="entry name" value="TTHA0583/YokD-like"/>
    <property type="match status" value="1"/>
</dbReference>
<proteinExistence type="inferred from homology"/>
<dbReference type="InterPro" id="IPR028345">
    <property type="entry name" value="Antibiotic_NAT-like"/>
</dbReference>
<dbReference type="GO" id="GO:0046353">
    <property type="term" value="F:aminoglycoside 3-N-acetyltransferase activity"/>
    <property type="evidence" value="ECO:0007669"/>
    <property type="project" value="UniProtKB-EC"/>
</dbReference>
<reference evidence="5 6" key="1">
    <citation type="submission" date="2017-04" db="EMBL/GenBank/DDBJ databases">
        <title>The whole genome sequencing and assembly of Halobacillus mangrovi strain.</title>
        <authorList>
            <person name="Lee S.-J."/>
            <person name="Park M.-K."/>
            <person name="Kim J.-Y."/>
            <person name="Lee Y.-J."/>
            <person name="Yi H."/>
            <person name="Bahn Y.-S."/>
            <person name="Kim J.F."/>
            <person name="Lee D.-W."/>
        </authorList>
    </citation>
    <scope>NUCLEOTIDE SEQUENCE [LARGE SCALE GENOMIC DNA]</scope>
    <source>
        <strain evidence="5 6">KTB 131</strain>
    </source>
</reference>
<evidence type="ECO:0000313" key="5">
    <source>
        <dbReference type="EMBL" id="ARI75494.1"/>
    </source>
</evidence>
<sequence>MSEKKVIEQTATPQTLESLKQNLYNLGIKKGDIILVHASMKAIGWTSGGPQAVIQALIDTITKEGTLVFQTHSPTLSDPFEWENPPVPEEWHETIRNTMPAFDPDKTPSTYLGVLPELFRKFPGVSRSYHPAFSISAWGKEAERMTERHELSYPLSDTSPLGQAYEREAKILLLGVGYDSNTSFHLSEYRSHVRKEKTRGAPLAEEGKTQWLTYADVDIDDEPFEKIGAEFEQAYVVQKGKVGNADASLFSMRESVDFATKWLKTNLSSQ</sequence>
<dbReference type="OrthoDB" id="7330654at2"/>
<dbReference type="RefSeq" id="WP_085027078.1">
    <property type="nucleotide sequence ID" value="NZ_CP020772.1"/>
</dbReference>